<dbReference type="Pfam" id="PF09360">
    <property type="entry name" value="zf-CDGSH"/>
    <property type="match status" value="1"/>
</dbReference>
<sequence>MARLVKFTEKGPYKLEVGGETYYICMCGLSKNKPFCDGSHKRTKDEEEGKIYLYDDSGRVEIS</sequence>
<name>D3SNY4_THEAH</name>
<evidence type="ECO:0000256" key="4">
    <source>
        <dbReference type="ARBA" id="ARBA00023014"/>
    </source>
</evidence>
<evidence type="ECO:0000313" key="7">
    <source>
        <dbReference type="Proteomes" id="UP000002043"/>
    </source>
</evidence>
<gene>
    <name evidence="6" type="ordered locus">Thal_0236</name>
</gene>
<keyword evidence="3" id="KW-0408">Iron</keyword>
<dbReference type="STRING" id="638303.Thal_0236"/>
<keyword evidence="1" id="KW-0001">2Fe-2S</keyword>
<dbReference type="HOGENOM" id="CLU_145019_3_0_0"/>
<proteinExistence type="predicted"/>
<dbReference type="eggNOG" id="COG3369">
    <property type="taxonomic scope" value="Bacteria"/>
</dbReference>
<dbReference type="KEGG" id="tal:Thal_0236"/>
<dbReference type="RefSeq" id="WP_012991278.1">
    <property type="nucleotide sequence ID" value="NC_013894.1"/>
</dbReference>
<organism evidence="6 7">
    <name type="scientific">Thermocrinis albus (strain DSM 14484 / JCM 11386 / HI 11/12)</name>
    <dbReference type="NCBI Taxonomy" id="638303"/>
    <lineage>
        <taxon>Bacteria</taxon>
        <taxon>Pseudomonadati</taxon>
        <taxon>Aquificota</taxon>
        <taxon>Aquificia</taxon>
        <taxon>Aquificales</taxon>
        <taxon>Aquificaceae</taxon>
        <taxon>Thermocrinis</taxon>
    </lineage>
</organism>
<dbReference type="Gene3D" id="3.40.5.90">
    <property type="entry name" value="CDGSH iron-sulfur domain, mitoNEET-type"/>
    <property type="match status" value="1"/>
</dbReference>
<accession>D3SNY4</accession>
<evidence type="ECO:0000256" key="1">
    <source>
        <dbReference type="ARBA" id="ARBA00022714"/>
    </source>
</evidence>
<dbReference type="SMART" id="SM00704">
    <property type="entry name" value="ZnF_CDGSH"/>
    <property type="match status" value="1"/>
</dbReference>
<dbReference type="InterPro" id="IPR042216">
    <property type="entry name" value="MitoNEET_CISD"/>
</dbReference>
<keyword evidence="7" id="KW-1185">Reference proteome</keyword>
<evidence type="ECO:0000259" key="5">
    <source>
        <dbReference type="SMART" id="SM00704"/>
    </source>
</evidence>
<protein>
    <submittedName>
        <fullName evidence="6">Iron sulphur domain-containing, CDGSH-type</fullName>
    </submittedName>
</protein>
<dbReference type="EMBL" id="CP001931">
    <property type="protein sequence ID" value="ADC88871.1"/>
    <property type="molecule type" value="Genomic_DNA"/>
</dbReference>
<dbReference type="GO" id="GO:0051537">
    <property type="term" value="F:2 iron, 2 sulfur cluster binding"/>
    <property type="evidence" value="ECO:0007669"/>
    <property type="project" value="UniProtKB-KW"/>
</dbReference>
<dbReference type="Proteomes" id="UP000002043">
    <property type="component" value="Chromosome"/>
</dbReference>
<dbReference type="GO" id="GO:0046872">
    <property type="term" value="F:metal ion binding"/>
    <property type="evidence" value="ECO:0007669"/>
    <property type="project" value="UniProtKB-KW"/>
</dbReference>
<reference evidence="7" key="1">
    <citation type="journal article" date="2010" name="Stand. Genomic Sci.">
        <title>Complete genome sequence of Thermocrinis albus type strain (HI 11/12T).</title>
        <authorList>
            <person name="Wirth R."/>
            <person name="Sikorski J."/>
            <person name="Brambilla E."/>
            <person name="Misra M."/>
            <person name="Lapidus A."/>
            <person name="Copeland A."/>
            <person name="Nolan M."/>
            <person name="Lucas S."/>
            <person name="Chen F."/>
            <person name="Tice H."/>
            <person name="Cheng J.F."/>
            <person name="Han C."/>
            <person name="Detter J.C."/>
            <person name="Tapia R."/>
            <person name="Bruce D."/>
            <person name="Goodwin L."/>
            <person name="Pitluck S."/>
            <person name="Pati A."/>
            <person name="Anderson I."/>
            <person name="Ivanova N."/>
            <person name="Mavromatis K."/>
            <person name="Mikhailova N."/>
            <person name="Chen A."/>
            <person name="Palaniappan K."/>
            <person name="Bilek Y."/>
            <person name="Hader T."/>
            <person name="Land M."/>
            <person name="Hauser L."/>
            <person name="Chang Y.J."/>
            <person name="Jeffries C.D."/>
            <person name="Tindall B.J."/>
            <person name="Rohde M."/>
            <person name="Goker M."/>
            <person name="Bristow J."/>
            <person name="Eisen J.A."/>
            <person name="Markowitz V."/>
            <person name="Hugenholtz P."/>
            <person name="Kyrpides N.C."/>
            <person name="Klenk H.P."/>
        </authorList>
    </citation>
    <scope>NUCLEOTIDE SEQUENCE [LARGE SCALE GENOMIC DNA]</scope>
    <source>
        <strain evidence="7">DSM 14484 / JCM 11386 / HI 11/12</strain>
    </source>
</reference>
<feature type="domain" description="Iron-binding zinc finger CDGSH type" evidence="5">
    <location>
        <begin position="10"/>
        <end position="46"/>
    </location>
</feature>
<keyword evidence="2" id="KW-0479">Metal-binding</keyword>
<dbReference type="InterPro" id="IPR018967">
    <property type="entry name" value="FeS-contain_CDGSH-typ"/>
</dbReference>
<dbReference type="AlphaFoldDB" id="D3SNY4"/>
<keyword evidence="4" id="KW-0411">Iron-sulfur</keyword>
<dbReference type="GO" id="GO:0005737">
    <property type="term" value="C:cytoplasm"/>
    <property type="evidence" value="ECO:0007669"/>
    <property type="project" value="UniProtKB-ARBA"/>
</dbReference>
<evidence type="ECO:0000256" key="2">
    <source>
        <dbReference type="ARBA" id="ARBA00022723"/>
    </source>
</evidence>
<evidence type="ECO:0000313" key="6">
    <source>
        <dbReference type="EMBL" id="ADC88871.1"/>
    </source>
</evidence>
<dbReference type="OrthoDB" id="9793389at2"/>
<evidence type="ECO:0000256" key="3">
    <source>
        <dbReference type="ARBA" id="ARBA00023004"/>
    </source>
</evidence>